<dbReference type="Pfam" id="PF13637">
    <property type="entry name" value="Ank_4"/>
    <property type="match status" value="1"/>
</dbReference>
<dbReference type="EMBL" id="JBGBPQ010000011">
    <property type="protein sequence ID" value="KAL1515898.1"/>
    <property type="molecule type" value="Genomic_DNA"/>
</dbReference>
<evidence type="ECO:0000256" key="2">
    <source>
        <dbReference type="ARBA" id="ARBA00023043"/>
    </source>
</evidence>
<keyword evidence="6" id="KW-1185">Reference proteome</keyword>
<feature type="repeat" description="ANK" evidence="3">
    <location>
        <begin position="44"/>
        <end position="76"/>
    </location>
</feature>
<evidence type="ECO:0000256" key="3">
    <source>
        <dbReference type="PROSITE-ProRule" id="PRU00023"/>
    </source>
</evidence>
<evidence type="ECO:0000313" key="5">
    <source>
        <dbReference type="EMBL" id="KAL1515898.1"/>
    </source>
</evidence>
<dbReference type="Proteomes" id="UP001515480">
    <property type="component" value="Unassembled WGS sequence"/>
</dbReference>
<dbReference type="PROSITE" id="PS50297">
    <property type="entry name" value="ANK_REP_REGION"/>
    <property type="match status" value="2"/>
</dbReference>
<sequence length="290" mass="30077">MAAGWAASAVRTDELLVTAASRGDYARVKEFLDHGALSTARNHNLLTALHWTVTLGHLDIAVLLVERGANVNAKAADGNTPLHMAAREGDAELADFLLGVGADPALLNGQNQTALEVAELWAEEELELLHTLRAAVQQKAAQHRLQTRQAIADAKAEAEERARRAAEETGCVDPSTDSQGTAANGVGGASLAMALCSLEEEMGRGASPLEAARRVPAPPPAAARAAETSEALPLVVLQGLSATMTGELTAAETTTSALIAAMGAGANSAENAMKAPRARRPLTTTDVQVF</sequence>
<feature type="region of interest" description="Disordered" evidence="4">
    <location>
        <begin position="163"/>
        <end position="184"/>
    </location>
</feature>
<dbReference type="SMART" id="SM00248">
    <property type="entry name" value="ANK"/>
    <property type="match status" value="3"/>
</dbReference>
<protein>
    <submittedName>
        <fullName evidence="5">Uncharacterized protein</fullName>
    </submittedName>
</protein>
<feature type="repeat" description="ANK" evidence="3">
    <location>
        <begin position="77"/>
        <end position="109"/>
    </location>
</feature>
<accession>A0AB34JBA6</accession>
<feature type="region of interest" description="Disordered" evidence="4">
    <location>
        <begin position="271"/>
        <end position="290"/>
    </location>
</feature>
<gene>
    <name evidence="5" type="ORF">AB1Y20_002512</name>
</gene>
<keyword evidence="2 3" id="KW-0040">ANK repeat</keyword>
<dbReference type="AlphaFoldDB" id="A0AB34JBA6"/>
<keyword evidence="1" id="KW-0677">Repeat</keyword>
<comment type="caution">
    <text evidence="5">The sequence shown here is derived from an EMBL/GenBank/DDBJ whole genome shotgun (WGS) entry which is preliminary data.</text>
</comment>
<dbReference type="InterPro" id="IPR002110">
    <property type="entry name" value="Ankyrin_rpt"/>
</dbReference>
<dbReference type="InterPro" id="IPR036770">
    <property type="entry name" value="Ankyrin_rpt-contain_sf"/>
</dbReference>
<evidence type="ECO:0000256" key="4">
    <source>
        <dbReference type="SAM" id="MobiDB-lite"/>
    </source>
</evidence>
<proteinExistence type="predicted"/>
<evidence type="ECO:0000256" key="1">
    <source>
        <dbReference type="ARBA" id="ARBA00022737"/>
    </source>
</evidence>
<dbReference type="Gene3D" id="1.25.40.20">
    <property type="entry name" value="Ankyrin repeat-containing domain"/>
    <property type="match status" value="2"/>
</dbReference>
<dbReference type="PANTHER" id="PTHR24171:SF9">
    <property type="entry name" value="ANKYRIN REPEAT DOMAIN-CONTAINING PROTEIN 39"/>
    <property type="match status" value="1"/>
</dbReference>
<name>A0AB34JBA6_PRYPA</name>
<reference evidence="5 6" key="1">
    <citation type="journal article" date="2024" name="Science">
        <title>Giant polyketide synthase enzymes in the biosynthesis of giant marine polyether toxins.</title>
        <authorList>
            <person name="Fallon T.R."/>
            <person name="Shende V.V."/>
            <person name="Wierzbicki I.H."/>
            <person name="Pendleton A.L."/>
            <person name="Watervoot N.F."/>
            <person name="Auber R.P."/>
            <person name="Gonzalez D.J."/>
            <person name="Wisecaver J.H."/>
            <person name="Moore B.S."/>
        </authorList>
    </citation>
    <scope>NUCLEOTIDE SEQUENCE [LARGE SCALE GENOMIC DNA]</scope>
    <source>
        <strain evidence="5 6">12B1</strain>
    </source>
</reference>
<dbReference type="SUPFAM" id="SSF48403">
    <property type="entry name" value="Ankyrin repeat"/>
    <property type="match status" value="1"/>
</dbReference>
<evidence type="ECO:0000313" key="6">
    <source>
        <dbReference type="Proteomes" id="UP001515480"/>
    </source>
</evidence>
<dbReference type="PROSITE" id="PS50088">
    <property type="entry name" value="ANK_REPEAT"/>
    <property type="match status" value="2"/>
</dbReference>
<organism evidence="5 6">
    <name type="scientific">Prymnesium parvum</name>
    <name type="common">Toxic golden alga</name>
    <dbReference type="NCBI Taxonomy" id="97485"/>
    <lineage>
        <taxon>Eukaryota</taxon>
        <taxon>Haptista</taxon>
        <taxon>Haptophyta</taxon>
        <taxon>Prymnesiophyceae</taxon>
        <taxon>Prymnesiales</taxon>
        <taxon>Prymnesiaceae</taxon>
        <taxon>Prymnesium</taxon>
    </lineage>
</organism>
<dbReference type="PANTHER" id="PTHR24171">
    <property type="entry name" value="ANKYRIN REPEAT DOMAIN-CONTAINING PROTEIN 39-RELATED"/>
    <property type="match status" value="1"/>
</dbReference>